<accession>A0A2A4FA94</accession>
<proteinExistence type="predicted"/>
<sequence>MTDFERKAQGIFARFTEKLAKVDLRAAVATPTVVGAVTATADTNVKEGELAPPPASAGNMQARGARQMFAASLLSAASITLARGFERIKAAFHEKGEQQRVEATKELIADAPVHEDGHYAWARERTAGRANEQDWRSRFDTQMREPPGTVEMLRRVALAHQVNVRDLEIRGNEVVLNTPRGRFSAPESNDASPYFRPICRIDSPFWRETERQVYILNRYARAHDLHAQALYVRNGVVFEENPESFVDRQVCNVDSIGWDAAHRALIDEELGHRSPHDLVEHKQMERDMHGSEGTPPNDRARVRFT</sequence>
<gene>
    <name evidence="2" type="ORF">BZL54_23100</name>
</gene>
<dbReference type="AlphaFoldDB" id="A0A2A4FA94"/>
<evidence type="ECO:0000256" key="1">
    <source>
        <dbReference type="SAM" id="MobiDB-lite"/>
    </source>
</evidence>
<organism evidence="2 3">
    <name type="scientific">Burkholderia ubonensis subsp. mesacidophila</name>
    <dbReference type="NCBI Taxonomy" id="265293"/>
    <lineage>
        <taxon>Bacteria</taxon>
        <taxon>Pseudomonadati</taxon>
        <taxon>Pseudomonadota</taxon>
        <taxon>Betaproteobacteria</taxon>
        <taxon>Burkholderiales</taxon>
        <taxon>Burkholderiaceae</taxon>
        <taxon>Burkholderia</taxon>
        <taxon>Burkholderia cepacia complex</taxon>
    </lineage>
</organism>
<dbReference type="Proteomes" id="UP000217994">
    <property type="component" value="Unassembled WGS sequence"/>
</dbReference>
<comment type="caution">
    <text evidence="2">The sequence shown here is derived from an EMBL/GenBank/DDBJ whole genome shotgun (WGS) entry which is preliminary data.</text>
</comment>
<reference evidence="2 3" key="1">
    <citation type="submission" date="2017-01" db="EMBL/GenBank/DDBJ databases">
        <title>Whole-Genome Shotgun Sequencing of Two beta-Proteobacterial Species in Search of the Bulgecin Biosynthetic Cluster.</title>
        <authorList>
            <person name="Horsman M.E."/>
            <person name="Marous D.R."/>
            <person name="Li R."/>
            <person name="Oliver R.A."/>
            <person name="Byun B."/>
            <person name="Emrich S.J."/>
            <person name="Boggess B."/>
            <person name="Townsend C.A."/>
            <person name="Mobashery S."/>
        </authorList>
    </citation>
    <scope>NUCLEOTIDE SEQUENCE [LARGE SCALE GENOMIC DNA]</scope>
    <source>
        <strain evidence="2 3">ATCC 31433</strain>
    </source>
</reference>
<evidence type="ECO:0000313" key="2">
    <source>
        <dbReference type="EMBL" id="PCE30055.1"/>
    </source>
</evidence>
<dbReference type="EMBL" id="MTZU01000071">
    <property type="protein sequence ID" value="PCE30055.1"/>
    <property type="molecule type" value="Genomic_DNA"/>
</dbReference>
<protein>
    <submittedName>
        <fullName evidence="2">Uncharacterized protein</fullName>
    </submittedName>
</protein>
<dbReference type="RefSeq" id="WP_084906830.1">
    <property type="nucleotide sequence ID" value="NZ_CP020738.1"/>
</dbReference>
<evidence type="ECO:0000313" key="3">
    <source>
        <dbReference type="Proteomes" id="UP000217994"/>
    </source>
</evidence>
<dbReference type="GeneID" id="69001275"/>
<feature type="region of interest" description="Disordered" evidence="1">
    <location>
        <begin position="284"/>
        <end position="305"/>
    </location>
</feature>
<name>A0A2A4FA94_9BURK</name>